<keyword evidence="2" id="KW-1185">Reference proteome</keyword>
<evidence type="ECO:0000313" key="2">
    <source>
        <dbReference type="Proteomes" id="UP001066276"/>
    </source>
</evidence>
<comment type="caution">
    <text evidence="1">The sequence shown here is derived from an EMBL/GenBank/DDBJ whole genome shotgun (WGS) entry which is preliminary data.</text>
</comment>
<sequence length="97" mass="11189">MLYPHVWTYTHCSHVHMLRTQFDLFLCDVRDRKQIVVLASGSLGMKLSDHFPLKLLLKWDAHVARIPTWRLQPVVLLDAPWRDSAQETGKLALDGLA</sequence>
<proteinExistence type="predicted"/>
<protein>
    <submittedName>
        <fullName evidence="1">Uncharacterized protein</fullName>
    </submittedName>
</protein>
<accession>A0AAV7V9L5</accession>
<gene>
    <name evidence="1" type="ORF">NDU88_001857</name>
</gene>
<evidence type="ECO:0000313" key="1">
    <source>
        <dbReference type="EMBL" id="KAJ1198013.1"/>
    </source>
</evidence>
<reference evidence="1" key="1">
    <citation type="journal article" date="2022" name="bioRxiv">
        <title>Sequencing and chromosome-scale assembly of the giantPleurodeles waltlgenome.</title>
        <authorList>
            <person name="Brown T."/>
            <person name="Elewa A."/>
            <person name="Iarovenko S."/>
            <person name="Subramanian E."/>
            <person name="Araus A.J."/>
            <person name="Petzold A."/>
            <person name="Susuki M."/>
            <person name="Suzuki K.-i.T."/>
            <person name="Hayashi T."/>
            <person name="Toyoda A."/>
            <person name="Oliveira C."/>
            <person name="Osipova E."/>
            <person name="Leigh N.D."/>
            <person name="Simon A."/>
            <person name="Yun M.H."/>
        </authorList>
    </citation>
    <scope>NUCLEOTIDE SEQUENCE</scope>
    <source>
        <strain evidence="1">20211129_DDA</strain>
        <tissue evidence="1">Liver</tissue>
    </source>
</reference>
<name>A0AAV7V9L5_PLEWA</name>
<dbReference type="Proteomes" id="UP001066276">
    <property type="component" value="Chromosome 2_1"/>
</dbReference>
<organism evidence="1 2">
    <name type="scientific">Pleurodeles waltl</name>
    <name type="common">Iberian ribbed newt</name>
    <dbReference type="NCBI Taxonomy" id="8319"/>
    <lineage>
        <taxon>Eukaryota</taxon>
        <taxon>Metazoa</taxon>
        <taxon>Chordata</taxon>
        <taxon>Craniata</taxon>
        <taxon>Vertebrata</taxon>
        <taxon>Euteleostomi</taxon>
        <taxon>Amphibia</taxon>
        <taxon>Batrachia</taxon>
        <taxon>Caudata</taxon>
        <taxon>Salamandroidea</taxon>
        <taxon>Salamandridae</taxon>
        <taxon>Pleurodelinae</taxon>
        <taxon>Pleurodeles</taxon>
    </lineage>
</organism>
<dbReference type="EMBL" id="JANPWB010000003">
    <property type="protein sequence ID" value="KAJ1198013.1"/>
    <property type="molecule type" value="Genomic_DNA"/>
</dbReference>
<dbReference type="AlphaFoldDB" id="A0AAV7V9L5"/>